<keyword evidence="1" id="KW-0732">Signal</keyword>
<sequence length="139" mass="16118">MAINPPEGFTYLVALHVMWLLGAYTKVQSGTNIRHELQIFALKVSSKKHSNFLAAFESTLSENREVSCRQFPNFDASETFQTTGSFVICVHYKKAARNVVRHVILVLSSRYTFSSRQEYHIKKPNYSLERCLVRNFHWT</sequence>
<evidence type="ECO:0000256" key="1">
    <source>
        <dbReference type="SAM" id="SignalP"/>
    </source>
</evidence>
<evidence type="ECO:0000313" key="2">
    <source>
        <dbReference type="EMBL" id="CCI11354.1"/>
    </source>
</evidence>
<dbReference type="EMBL" id="CAIX01000960">
    <property type="protein sequence ID" value="CCI11354.1"/>
    <property type="molecule type" value="Genomic_DNA"/>
</dbReference>
<accession>A0A024FXG6</accession>
<dbReference type="InParanoid" id="A0A024FXG6"/>
<dbReference type="Proteomes" id="UP000053237">
    <property type="component" value="Unassembled WGS sequence"/>
</dbReference>
<protein>
    <submittedName>
        <fullName evidence="2">Uncharacterized protein</fullName>
    </submittedName>
</protein>
<reference evidence="2 3" key="1">
    <citation type="submission" date="2012-05" db="EMBL/GenBank/DDBJ databases">
        <title>Recombination and specialization in a pathogen metapopulation.</title>
        <authorList>
            <person name="Gardiner A."/>
            <person name="Kemen E."/>
            <person name="Schultz-Larsen T."/>
            <person name="MacLean D."/>
            <person name="Van Oosterhout C."/>
            <person name="Jones J.D.G."/>
        </authorList>
    </citation>
    <scope>NUCLEOTIDE SEQUENCE [LARGE SCALE GENOMIC DNA]</scope>
    <source>
        <strain evidence="2 3">Ac Nc2</strain>
    </source>
</reference>
<evidence type="ECO:0000313" key="3">
    <source>
        <dbReference type="Proteomes" id="UP000053237"/>
    </source>
</evidence>
<feature type="signal peptide" evidence="1">
    <location>
        <begin position="1"/>
        <end position="29"/>
    </location>
</feature>
<dbReference type="AlphaFoldDB" id="A0A024FXG6"/>
<comment type="caution">
    <text evidence="2">The sequence shown here is derived from an EMBL/GenBank/DDBJ whole genome shotgun (WGS) entry which is preliminary data.</text>
</comment>
<organism evidence="2 3">
    <name type="scientific">Albugo candida</name>
    <dbReference type="NCBI Taxonomy" id="65357"/>
    <lineage>
        <taxon>Eukaryota</taxon>
        <taxon>Sar</taxon>
        <taxon>Stramenopiles</taxon>
        <taxon>Oomycota</taxon>
        <taxon>Peronosporomycetes</taxon>
        <taxon>Albuginales</taxon>
        <taxon>Albuginaceae</taxon>
        <taxon>Albugo</taxon>
    </lineage>
</organism>
<keyword evidence="3" id="KW-1185">Reference proteome</keyword>
<feature type="chain" id="PRO_5001531907" evidence="1">
    <location>
        <begin position="30"/>
        <end position="139"/>
    </location>
</feature>
<gene>
    <name evidence="2" type="ORF">BN9_127830</name>
</gene>
<proteinExistence type="predicted"/>
<name>A0A024FXG6_9STRA</name>